<feature type="active site" description="Nucleophile" evidence="4">
    <location>
        <position position="75"/>
    </location>
</feature>
<dbReference type="EMBL" id="CP006911">
    <property type="protein sequence ID" value="ALE01893.1"/>
    <property type="molecule type" value="Genomic_DNA"/>
</dbReference>
<dbReference type="InterPro" id="IPR027278">
    <property type="entry name" value="ACCD_DCysDesulf"/>
</dbReference>
<comment type="similarity">
    <text evidence="2">Belongs to the ACC deaminase/D-cysteine desulfhydrase family.</text>
</comment>
<dbReference type="PATRIC" id="fig|1125411.7.peg.870"/>
<dbReference type="NCBIfam" id="TIGR01275">
    <property type="entry name" value="ACC_deam_rel"/>
    <property type="match status" value="1"/>
</dbReference>
<feature type="modified residue" description="N6-(pyridoxal phosphate)lysine" evidence="5">
    <location>
        <position position="48"/>
    </location>
</feature>
<evidence type="ECO:0000256" key="5">
    <source>
        <dbReference type="PIRSR" id="PIRSR006278-2"/>
    </source>
</evidence>
<dbReference type="PANTHER" id="PTHR43780:SF2">
    <property type="entry name" value="1-AMINOCYCLOPROPANE-1-CARBOXYLATE DEAMINASE-RELATED"/>
    <property type="match status" value="1"/>
</dbReference>
<comment type="cofactor">
    <cofactor evidence="1">
        <name>pyridoxal 5'-phosphate</name>
        <dbReference type="ChEBI" id="CHEBI:597326"/>
    </cofactor>
</comment>
<dbReference type="OrthoDB" id="9801249at2"/>
<evidence type="ECO:0000256" key="1">
    <source>
        <dbReference type="ARBA" id="ARBA00001933"/>
    </source>
</evidence>
<dbReference type="Gene3D" id="3.40.50.1100">
    <property type="match status" value="2"/>
</dbReference>
<dbReference type="InterPro" id="IPR005966">
    <property type="entry name" value="D-Cys_desShydrase"/>
</dbReference>
<name>A0A0M4LFG9_9GAMM</name>
<protein>
    <submittedName>
        <fullName evidence="7">Cytochrome C biogenesis protein CcmE</fullName>
    </submittedName>
</protein>
<dbReference type="STRING" id="1125411.W908_04440"/>
<evidence type="ECO:0000313" key="8">
    <source>
        <dbReference type="Proteomes" id="UP000068905"/>
    </source>
</evidence>
<evidence type="ECO:0000256" key="4">
    <source>
        <dbReference type="PIRSR" id="PIRSR006278-1"/>
    </source>
</evidence>
<dbReference type="PIRSF" id="PIRSF006278">
    <property type="entry name" value="ACCD_DCysDesulf"/>
    <property type="match status" value="1"/>
</dbReference>
<keyword evidence="3 5" id="KW-0663">Pyridoxal phosphate</keyword>
<organism evidence="7 8">
    <name type="scientific">Candidatus Pseudothioglobus singularis PS1</name>
    <dbReference type="NCBI Taxonomy" id="1125411"/>
    <lineage>
        <taxon>Bacteria</taxon>
        <taxon>Pseudomonadati</taxon>
        <taxon>Pseudomonadota</taxon>
        <taxon>Gammaproteobacteria</taxon>
        <taxon>Candidatus Pseudothioglobaceae</taxon>
        <taxon>Candidatus Pseudothioglobus</taxon>
    </lineage>
</organism>
<keyword evidence="8" id="KW-1185">Reference proteome</keyword>
<dbReference type="PANTHER" id="PTHR43780">
    <property type="entry name" value="1-AMINOCYCLOPROPANE-1-CARBOXYLATE DEAMINASE-RELATED"/>
    <property type="match status" value="1"/>
</dbReference>
<accession>A0A0M4LFG9</accession>
<feature type="domain" description="Tryptophan synthase beta chain-like PALP" evidence="6">
    <location>
        <begin position="9"/>
        <end position="314"/>
    </location>
</feature>
<dbReference type="Pfam" id="PF00291">
    <property type="entry name" value="PALP"/>
    <property type="match status" value="1"/>
</dbReference>
<dbReference type="NCBIfam" id="NF003031">
    <property type="entry name" value="PRK03910.1-4"/>
    <property type="match status" value="1"/>
</dbReference>
<evidence type="ECO:0000259" key="6">
    <source>
        <dbReference type="Pfam" id="PF00291"/>
    </source>
</evidence>
<dbReference type="RefSeq" id="WP_053820090.1">
    <property type="nucleotide sequence ID" value="NZ_CP006911.1"/>
</dbReference>
<reference evidence="7 8" key="1">
    <citation type="journal article" date="2015" name="Genome Announc.">
        <title>Genome Sequence of 'Candidatus Thioglobus singularis' Strain PS1, a Mixotroph from the SUP05 Clade of Marine Gammaproteobacteria.</title>
        <authorList>
            <person name="Marshall K.T."/>
            <person name="Morris R.M."/>
        </authorList>
    </citation>
    <scope>NUCLEOTIDE SEQUENCE [LARGE SCALE GENOMIC DNA]</scope>
    <source>
        <strain evidence="7 8">PS1</strain>
    </source>
</reference>
<gene>
    <name evidence="7" type="ORF">W908_04440</name>
</gene>
<dbReference type="Proteomes" id="UP000068905">
    <property type="component" value="Chromosome"/>
</dbReference>
<sequence>MFDKFERIDLGHFPTRIEYLKNISDMLKGPQIFIKRDDCTGLATGGNKTRKLEFILPDAINNNADLIITVGAIQSNHARQTAAACAKLGIKCLIVLEQRLENAPESYMNSGNVFLNKVFGAEMILCPKDRDVKVFAEEIMEDRKRDGYNPYFIPVGGSNRLGELGYIECMREILENPNKDSFSHIVVATGSGGTHAGLVAGKVLYKSNTKIIGISIKDTKPKQEKRVLKLTQNSCEHISCNPPKEKDVIVFDDYVGPGYAMPTDGMRYALSLMATKEAILLDPVYTGKAFDGLINLVKKNYFNSSDRVLFIHTGGSAALPAFEWAFS</sequence>
<evidence type="ECO:0000256" key="3">
    <source>
        <dbReference type="ARBA" id="ARBA00022898"/>
    </source>
</evidence>
<dbReference type="GO" id="GO:0019148">
    <property type="term" value="F:D-cysteine desulfhydrase activity"/>
    <property type="evidence" value="ECO:0007669"/>
    <property type="project" value="TreeGrafter"/>
</dbReference>
<dbReference type="InterPro" id="IPR036052">
    <property type="entry name" value="TrpB-like_PALP_sf"/>
</dbReference>
<evidence type="ECO:0000256" key="2">
    <source>
        <dbReference type="ARBA" id="ARBA00008639"/>
    </source>
</evidence>
<dbReference type="SUPFAM" id="SSF53686">
    <property type="entry name" value="Tryptophan synthase beta subunit-like PLP-dependent enzymes"/>
    <property type="match status" value="1"/>
</dbReference>
<dbReference type="KEGG" id="tsn:W908_04440"/>
<dbReference type="InterPro" id="IPR001926">
    <property type="entry name" value="TrpB-like_PALP"/>
</dbReference>
<proteinExistence type="inferred from homology"/>
<dbReference type="AlphaFoldDB" id="A0A0M4LFG9"/>
<evidence type="ECO:0000313" key="7">
    <source>
        <dbReference type="EMBL" id="ALE01893.1"/>
    </source>
</evidence>